<sequence>GLGQQVATYHWAGASGNRRQPTTGQGPRATGGNLPLGRGLGQQAAIYPWAGVLGNRRQSTTGQGTQRDSSWAPQVAILRACHQDTGGQCTHSGAVRNTGGRCTQQGQFRTQVVVCTPGTVQDTGGRCTQRGQFRTRVVGAHNRDSSGHGWSVHTAGNSSGHGWSVHTTGTVQDTGGRCTQRG</sequence>
<organism evidence="2 3">
    <name type="scientific">Staurois parvus</name>
    <dbReference type="NCBI Taxonomy" id="386267"/>
    <lineage>
        <taxon>Eukaryota</taxon>
        <taxon>Metazoa</taxon>
        <taxon>Chordata</taxon>
        <taxon>Craniata</taxon>
        <taxon>Vertebrata</taxon>
        <taxon>Euteleostomi</taxon>
        <taxon>Amphibia</taxon>
        <taxon>Batrachia</taxon>
        <taxon>Anura</taxon>
        <taxon>Neobatrachia</taxon>
        <taxon>Ranoidea</taxon>
        <taxon>Ranidae</taxon>
        <taxon>Staurois</taxon>
    </lineage>
</organism>
<dbReference type="Proteomes" id="UP001162483">
    <property type="component" value="Unassembled WGS sequence"/>
</dbReference>
<dbReference type="EMBL" id="CATNWA010017133">
    <property type="protein sequence ID" value="CAI9598259.1"/>
    <property type="molecule type" value="Genomic_DNA"/>
</dbReference>
<accession>A0ABN9FML8</accession>
<keyword evidence="3" id="KW-1185">Reference proteome</keyword>
<feature type="non-terminal residue" evidence="2">
    <location>
        <position position="1"/>
    </location>
</feature>
<reference evidence="2" key="1">
    <citation type="submission" date="2023-05" db="EMBL/GenBank/DDBJ databases">
        <authorList>
            <person name="Stuckert A."/>
        </authorList>
    </citation>
    <scope>NUCLEOTIDE SEQUENCE</scope>
</reference>
<evidence type="ECO:0000313" key="3">
    <source>
        <dbReference type="Proteomes" id="UP001162483"/>
    </source>
</evidence>
<gene>
    <name evidence="2" type="ORF">SPARVUS_LOCUS12375246</name>
</gene>
<evidence type="ECO:0000313" key="2">
    <source>
        <dbReference type="EMBL" id="CAI9598259.1"/>
    </source>
</evidence>
<feature type="compositionally biased region" description="Polar residues" evidence="1">
    <location>
        <begin position="156"/>
        <end position="173"/>
    </location>
</feature>
<feature type="region of interest" description="Disordered" evidence="1">
    <location>
        <begin position="10"/>
        <end position="37"/>
    </location>
</feature>
<protein>
    <submittedName>
        <fullName evidence="2">Uncharacterized protein</fullName>
    </submittedName>
</protein>
<comment type="caution">
    <text evidence="2">The sequence shown here is derived from an EMBL/GenBank/DDBJ whole genome shotgun (WGS) entry which is preliminary data.</text>
</comment>
<name>A0ABN9FML8_9NEOB</name>
<feature type="region of interest" description="Disordered" evidence="1">
    <location>
        <begin position="156"/>
        <end position="182"/>
    </location>
</feature>
<evidence type="ECO:0000256" key="1">
    <source>
        <dbReference type="SAM" id="MobiDB-lite"/>
    </source>
</evidence>
<proteinExistence type="predicted"/>